<proteinExistence type="predicted"/>
<protein>
    <submittedName>
        <fullName evidence="1">Uncharacterized protein</fullName>
    </submittedName>
</protein>
<evidence type="ECO:0000313" key="2">
    <source>
        <dbReference type="Proteomes" id="UP000299102"/>
    </source>
</evidence>
<gene>
    <name evidence="1" type="ORF">EVAR_58098_1</name>
</gene>
<evidence type="ECO:0000313" key="1">
    <source>
        <dbReference type="EMBL" id="GBP76582.1"/>
    </source>
</evidence>
<sequence>MFLSTKQTLGIVYFLLSPFSRGIVSPRFSQFPSRRKQLTRIVSQSITRVVVSAARPQSAPAQSHRADVRIYRVTFVFIARCRAASGADLRAGVTHMRACRLAAANPIV</sequence>
<name>A0A4C1YNV2_EUMVA</name>
<accession>A0A4C1YNV2</accession>
<dbReference type="Proteomes" id="UP000299102">
    <property type="component" value="Unassembled WGS sequence"/>
</dbReference>
<dbReference type="EMBL" id="BGZK01001294">
    <property type="protein sequence ID" value="GBP76582.1"/>
    <property type="molecule type" value="Genomic_DNA"/>
</dbReference>
<organism evidence="1 2">
    <name type="scientific">Eumeta variegata</name>
    <name type="common">Bagworm moth</name>
    <name type="synonym">Eumeta japonica</name>
    <dbReference type="NCBI Taxonomy" id="151549"/>
    <lineage>
        <taxon>Eukaryota</taxon>
        <taxon>Metazoa</taxon>
        <taxon>Ecdysozoa</taxon>
        <taxon>Arthropoda</taxon>
        <taxon>Hexapoda</taxon>
        <taxon>Insecta</taxon>
        <taxon>Pterygota</taxon>
        <taxon>Neoptera</taxon>
        <taxon>Endopterygota</taxon>
        <taxon>Lepidoptera</taxon>
        <taxon>Glossata</taxon>
        <taxon>Ditrysia</taxon>
        <taxon>Tineoidea</taxon>
        <taxon>Psychidae</taxon>
        <taxon>Oiketicinae</taxon>
        <taxon>Eumeta</taxon>
    </lineage>
</organism>
<keyword evidence="2" id="KW-1185">Reference proteome</keyword>
<comment type="caution">
    <text evidence="1">The sequence shown here is derived from an EMBL/GenBank/DDBJ whole genome shotgun (WGS) entry which is preliminary data.</text>
</comment>
<dbReference type="AlphaFoldDB" id="A0A4C1YNV2"/>
<reference evidence="1 2" key="1">
    <citation type="journal article" date="2019" name="Commun. Biol.">
        <title>The bagworm genome reveals a unique fibroin gene that provides high tensile strength.</title>
        <authorList>
            <person name="Kono N."/>
            <person name="Nakamura H."/>
            <person name="Ohtoshi R."/>
            <person name="Tomita M."/>
            <person name="Numata K."/>
            <person name="Arakawa K."/>
        </authorList>
    </citation>
    <scope>NUCLEOTIDE SEQUENCE [LARGE SCALE GENOMIC DNA]</scope>
</reference>